<keyword evidence="7" id="KW-0677">Repeat</keyword>
<evidence type="ECO:0000313" key="13">
    <source>
        <dbReference type="EMBL" id="CRZ03008.1"/>
    </source>
</evidence>
<sequence length="635" mass="71939">MHASVCVVSSVDLTSLCQLDFPCRIYVNPVKNVSQSDGNNGTIKAMIDSENEYRTTQGRLLHLPNSWTNHLHRHISDANQLMAKSRPVALASTRVSTRFYIRILLADGVLITYIYDDETGDIVRCIIDRSIINFTGQISISSAQFYDQHLAIGVDAPSRILLVDFTSSLQGIKSYIRSQVPAKAWTENFDLQPRFLQVDRERQLLSIGYARRIGLVVLNSSTEQIEDNPGSVRKRSVRRSIWGRSESLTEAYQHLQRHSEIVLDHTSTLVFCAWSNTESSILTAVAQEAIKANVFRVRITCYRIDKSARVNQAVRNTEFNTNARVSTAAHQLIGDQLVLFLHDGAALLIDLVQMRLVKKMVINGSCCPISAAWHPSDSCIGVFFDNGLMSVFDSALQPLNFITGTINLSDWVNLHIPIVRCVWDNDCLIAVNETGPLFIAQFHHGTRPGRTLSHIGIVAERIRQGHYDEISQLILFATNATYRIDAFILTCDSLLNQPDTKTIQQLTPSERLATCFNDFWPEMKFDDRDRIRPLYHRFVHRLIISADLERAYFHAVQAGDEILFIDLFSAAKSKGHHVIAWKASQKFSKTLRENIVKLEKLRAQQVANWDYDALFDKLIHSETHSETYPIGKKVD</sequence>
<evidence type="ECO:0000256" key="6">
    <source>
        <dbReference type="ARBA" id="ARBA00022574"/>
    </source>
</evidence>
<dbReference type="InterPro" id="IPR024511">
    <property type="entry name" value="Frtz"/>
</dbReference>
<organism evidence="13">
    <name type="scientific">Spongospora subterranea</name>
    <dbReference type="NCBI Taxonomy" id="70186"/>
    <lineage>
        <taxon>Eukaryota</taxon>
        <taxon>Sar</taxon>
        <taxon>Rhizaria</taxon>
        <taxon>Endomyxa</taxon>
        <taxon>Phytomyxea</taxon>
        <taxon>Plasmodiophorida</taxon>
        <taxon>Plasmodiophoridae</taxon>
        <taxon>Spongospora</taxon>
    </lineage>
</organism>
<keyword evidence="8" id="KW-0970">Cilium biogenesis/degradation</keyword>
<keyword evidence="5" id="KW-0963">Cytoplasm</keyword>
<protein>
    <submittedName>
        <fullName evidence="13">Uncharacterized protein</fullName>
    </submittedName>
</protein>
<evidence type="ECO:0000256" key="7">
    <source>
        <dbReference type="ARBA" id="ARBA00022737"/>
    </source>
</evidence>
<dbReference type="GO" id="GO:0005886">
    <property type="term" value="C:plasma membrane"/>
    <property type="evidence" value="ECO:0007669"/>
    <property type="project" value="UniProtKB-SubCell"/>
</dbReference>
<keyword evidence="9" id="KW-0969">Cilium</keyword>
<dbReference type="EMBL" id="HACM01002566">
    <property type="protein sequence ID" value="CRZ03008.1"/>
    <property type="molecule type" value="Transcribed_RNA"/>
</dbReference>
<evidence type="ECO:0000256" key="12">
    <source>
        <dbReference type="ARBA" id="ARBA00023273"/>
    </source>
</evidence>
<dbReference type="AlphaFoldDB" id="A0A0H5QLX5"/>
<accession>A0A0H5QLX5</accession>
<dbReference type="PANTHER" id="PTHR13667:SF5">
    <property type="entry name" value="WD REPEAT-CONTAINING AND PLANAR CELL POLARITY EFFECTOR PROTEIN FRITZ HOMOLOG"/>
    <property type="match status" value="1"/>
</dbReference>
<dbReference type="PANTHER" id="PTHR13667">
    <property type="entry name" value="HOMOLOC-13"/>
    <property type="match status" value="1"/>
</dbReference>
<dbReference type="SUPFAM" id="SSF50978">
    <property type="entry name" value="WD40 repeat-like"/>
    <property type="match status" value="1"/>
</dbReference>
<evidence type="ECO:0000256" key="11">
    <source>
        <dbReference type="ARBA" id="ARBA00023212"/>
    </source>
</evidence>
<dbReference type="EMBL" id="HACM01002565">
    <property type="protein sequence ID" value="CRZ03007.1"/>
    <property type="molecule type" value="Transcribed_RNA"/>
</dbReference>
<keyword evidence="6" id="KW-0853">WD repeat</keyword>
<evidence type="ECO:0000256" key="3">
    <source>
        <dbReference type="ARBA" id="ARBA00006059"/>
    </source>
</evidence>
<keyword evidence="12" id="KW-0966">Cell projection</keyword>
<dbReference type="InterPro" id="IPR036322">
    <property type="entry name" value="WD40_repeat_dom_sf"/>
</dbReference>
<name>A0A0H5QLX5_9EUKA</name>
<dbReference type="GO" id="GO:0097541">
    <property type="term" value="C:axonemal basal plate"/>
    <property type="evidence" value="ECO:0007669"/>
    <property type="project" value="TreeGrafter"/>
</dbReference>
<dbReference type="GO" id="GO:0045184">
    <property type="term" value="P:establishment of protein localization"/>
    <property type="evidence" value="ECO:0007669"/>
    <property type="project" value="TreeGrafter"/>
</dbReference>
<comment type="subcellular location">
    <subcellularLocation>
        <location evidence="1">Cell membrane</location>
    </subcellularLocation>
    <subcellularLocation>
        <location evidence="2">Cytoplasm</location>
        <location evidence="2">Cytoskeleton</location>
        <location evidence="2">Cilium axoneme</location>
    </subcellularLocation>
</comment>
<evidence type="ECO:0000256" key="1">
    <source>
        <dbReference type="ARBA" id="ARBA00004236"/>
    </source>
</evidence>
<evidence type="ECO:0000256" key="5">
    <source>
        <dbReference type="ARBA" id="ARBA00022490"/>
    </source>
</evidence>
<evidence type="ECO:0000256" key="4">
    <source>
        <dbReference type="ARBA" id="ARBA00022475"/>
    </source>
</evidence>
<keyword evidence="4" id="KW-1003">Cell membrane</keyword>
<feature type="non-terminal residue" evidence="13">
    <location>
        <position position="635"/>
    </location>
</feature>
<reference evidence="13" key="1">
    <citation type="submission" date="2015-04" db="EMBL/GenBank/DDBJ databases">
        <title>The genome sequence of the plant pathogenic Rhizarian Plasmodiophora brassicae reveals insights in its biotrophic life cycle and the origin of chitin synthesis.</title>
        <authorList>
            <person name="Schwelm A."/>
            <person name="Fogelqvist J."/>
            <person name="Knaust A."/>
            <person name="Julke S."/>
            <person name="Lilja T."/>
            <person name="Dhandapani V."/>
            <person name="Bonilla-Rosso G."/>
            <person name="Karlsson M."/>
            <person name="Shevchenko A."/>
            <person name="Choi S.R."/>
            <person name="Kim H.G."/>
            <person name="Park J.Y."/>
            <person name="Lim Y.P."/>
            <person name="Ludwig-Muller J."/>
            <person name="Dixelius C."/>
        </authorList>
    </citation>
    <scope>NUCLEOTIDE SEQUENCE</scope>
    <source>
        <tissue evidence="13">Potato root galls</tissue>
    </source>
</reference>
<evidence type="ECO:0000256" key="8">
    <source>
        <dbReference type="ARBA" id="ARBA00022794"/>
    </source>
</evidence>
<evidence type="ECO:0000256" key="2">
    <source>
        <dbReference type="ARBA" id="ARBA00004430"/>
    </source>
</evidence>
<comment type="similarity">
    <text evidence="3">Belongs to the WD repeat fritz family.</text>
</comment>
<dbReference type="Pfam" id="PF11768">
    <property type="entry name" value="Frtz"/>
    <property type="match status" value="1"/>
</dbReference>
<evidence type="ECO:0000256" key="10">
    <source>
        <dbReference type="ARBA" id="ARBA00023136"/>
    </source>
</evidence>
<keyword evidence="10" id="KW-0472">Membrane</keyword>
<keyword evidence="11" id="KW-0206">Cytoskeleton</keyword>
<evidence type="ECO:0000256" key="9">
    <source>
        <dbReference type="ARBA" id="ARBA00023069"/>
    </source>
</evidence>
<proteinExistence type="inferred from homology"/>
<dbReference type="GO" id="GO:0044782">
    <property type="term" value="P:cilium organization"/>
    <property type="evidence" value="ECO:0007669"/>
    <property type="project" value="TreeGrafter"/>
</dbReference>